<dbReference type="GO" id="GO:0060271">
    <property type="term" value="P:cilium assembly"/>
    <property type="evidence" value="ECO:0007669"/>
    <property type="project" value="UniProtKB-UniRule"/>
</dbReference>
<comment type="caution">
    <text evidence="13">The sequence shown here is derived from an EMBL/GenBank/DDBJ whole genome shotgun (WGS) entry which is preliminary data.</text>
</comment>
<evidence type="ECO:0000256" key="1">
    <source>
        <dbReference type="ARBA" id="ARBA00004611"/>
    </source>
</evidence>
<keyword evidence="5 12" id="KW-0175">Coiled coil</keyword>
<keyword evidence="8 11" id="KW-0966">Cell projection</keyword>
<comment type="subcellular location">
    <subcellularLocation>
        <location evidence="11">Cytoplasm</location>
        <location evidence="11">Cytoskeleton</location>
        <location evidence="11">Cilium axoneme</location>
    </subcellularLocation>
    <subcellularLocation>
        <location evidence="1">Cytoplasm</location>
        <location evidence="1">Cytoskeleton</location>
        <location evidence="1">Flagellum axoneme</location>
    </subcellularLocation>
</comment>
<evidence type="ECO:0000313" key="14">
    <source>
        <dbReference type="Proteomes" id="UP000567570"/>
    </source>
</evidence>
<evidence type="ECO:0000256" key="4">
    <source>
        <dbReference type="ARBA" id="ARBA00022846"/>
    </source>
</evidence>
<dbReference type="EMBL" id="VXBL01003648">
    <property type="protein sequence ID" value="NXO52153.1"/>
    <property type="molecule type" value="Genomic_DNA"/>
</dbReference>
<evidence type="ECO:0000256" key="11">
    <source>
        <dbReference type="RuleBase" id="RU367040"/>
    </source>
</evidence>
<keyword evidence="7" id="KW-0206">Cytoskeleton</keyword>
<comment type="function">
    <text evidence="9">Microtubule inner protein (MIP) part of the dynein-decorated doublet microtubules (DMTs) in cilia and flagellar axoneme. Forms filamentous polymers in the walls of ciliary and flagellar microtubules.</text>
</comment>
<comment type="subunit">
    <text evidence="10">Microtubule inner protein component of sperm flagellar doublet microtubules.</text>
</comment>
<dbReference type="GO" id="GO:0015630">
    <property type="term" value="C:microtubule cytoskeleton"/>
    <property type="evidence" value="ECO:0007669"/>
    <property type="project" value="UniProtKB-UniRule"/>
</dbReference>
<dbReference type="PANTHER" id="PTHR19960">
    <property type="entry name" value="TEKTIN"/>
    <property type="match status" value="1"/>
</dbReference>
<evidence type="ECO:0000256" key="5">
    <source>
        <dbReference type="ARBA" id="ARBA00023054"/>
    </source>
</evidence>
<dbReference type="PRINTS" id="PR00511">
    <property type="entry name" value="TEKTIN"/>
</dbReference>
<dbReference type="GO" id="GO:0060294">
    <property type="term" value="P:cilium movement involved in cell motility"/>
    <property type="evidence" value="ECO:0007669"/>
    <property type="project" value="UniProtKB-UniRule"/>
</dbReference>
<comment type="similarity">
    <text evidence="2 11">Belongs to the tektin family.</text>
</comment>
<dbReference type="PANTHER" id="PTHR19960:SF25">
    <property type="entry name" value="TEKTIN-1"/>
    <property type="match status" value="1"/>
</dbReference>
<sequence>MARLLQAPPKFHPSEWHIANKLQCARTESQKSKSERMIAESQRLLDEIEKTTQKTQSDVNKKIEQRQEDVKFWKRELDNKLEQIVHETEVLLTFKTRLEKSLESCKEPLVIVQKCLLNRQRRAGIDLVHDEVEQELVKEAEVIQGVIALLGHTLEQTDEQIRLNRSAKYNLEMDLKDKSTALMIDDYCASLTNNTPDIRYADHAVKIQGNFVSPEDWIDFSNINVEKADKQRNNSLALRVQIDGILSQTANDMRKQCEMVNLAFTNRLKEVKDAKHKLETLLALVMNETASQEENIAALKKAIAEKEGPIKVAQTRLEARNHRPNVELCYDTVQYRLISEAEEITKNIQRQLKDTLAQAETELKSLSRRQLSLEEEIQVKENTLYIDEVLCMQMRESVYINNF</sequence>
<feature type="coiled-coil region" evidence="12">
    <location>
        <begin position="31"/>
        <end position="83"/>
    </location>
</feature>
<dbReference type="Proteomes" id="UP000567570">
    <property type="component" value="Unassembled WGS sequence"/>
</dbReference>
<evidence type="ECO:0000256" key="10">
    <source>
        <dbReference type="ARBA" id="ARBA00046435"/>
    </source>
</evidence>
<dbReference type="Pfam" id="PF03148">
    <property type="entry name" value="Tektin"/>
    <property type="match status" value="1"/>
</dbReference>
<evidence type="ECO:0000256" key="3">
    <source>
        <dbReference type="ARBA" id="ARBA00022490"/>
    </source>
</evidence>
<evidence type="ECO:0000256" key="9">
    <source>
        <dbReference type="ARBA" id="ARBA00045224"/>
    </source>
</evidence>
<feature type="non-terminal residue" evidence="13">
    <location>
        <position position="1"/>
    </location>
</feature>
<dbReference type="InterPro" id="IPR048256">
    <property type="entry name" value="Tektin-like"/>
</dbReference>
<feature type="coiled-coil region" evidence="12">
    <location>
        <begin position="338"/>
        <end position="383"/>
    </location>
</feature>
<dbReference type="InterPro" id="IPR000435">
    <property type="entry name" value="Tektins"/>
</dbReference>
<feature type="non-terminal residue" evidence="13">
    <location>
        <position position="403"/>
    </location>
</feature>
<accession>A0A7L1SS72</accession>
<reference evidence="13 14" key="1">
    <citation type="submission" date="2019-09" db="EMBL/GenBank/DDBJ databases">
        <title>Bird 10,000 Genomes (B10K) Project - Family phase.</title>
        <authorList>
            <person name="Zhang G."/>
        </authorList>
    </citation>
    <scope>NUCLEOTIDE SEQUENCE [LARGE SCALE GENOMIC DNA]</scope>
    <source>
        <strain evidence="13">B10K-DU-002-11</strain>
        <tissue evidence="13">Muscle</tissue>
    </source>
</reference>
<evidence type="ECO:0000313" key="13">
    <source>
        <dbReference type="EMBL" id="NXO52153.1"/>
    </source>
</evidence>
<protein>
    <recommendedName>
        <fullName evidence="11">Tektin</fullName>
    </recommendedName>
</protein>
<dbReference type="AlphaFoldDB" id="A0A7L1SS72"/>
<proteinExistence type="inferred from homology"/>
<keyword evidence="4 11" id="KW-0282">Flagellum</keyword>
<name>A0A7L1SS72_ARAGA</name>
<dbReference type="GO" id="GO:0005930">
    <property type="term" value="C:axoneme"/>
    <property type="evidence" value="ECO:0007669"/>
    <property type="project" value="UniProtKB-SubCell"/>
</dbReference>
<keyword evidence="14" id="KW-1185">Reference proteome</keyword>
<evidence type="ECO:0000256" key="6">
    <source>
        <dbReference type="ARBA" id="ARBA00023069"/>
    </source>
</evidence>
<keyword evidence="6 11" id="KW-0969">Cilium</keyword>
<gene>
    <name evidence="13" type="primary">Tekt1</name>
    <name evidence="13" type="ORF">ARAGUA_R05254</name>
</gene>
<evidence type="ECO:0000256" key="2">
    <source>
        <dbReference type="ARBA" id="ARBA00007209"/>
    </source>
</evidence>
<dbReference type="GO" id="GO:0005634">
    <property type="term" value="C:nucleus"/>
    <property type="evidence" value="ECO:0007669"/>
    <property type="project" value="TreeGrafter"/>
</dbReference>
<evidence type="ECO:0000256" key="7">
    <source>
        <dbReference type="ARBA" id="ARBA00023212"/>
    </source>
</evidence>
<evidence type="ECO:0000256" key="8">
    <source>
        <dbReference type="ARBA" id="ARBA00023273"/>
    </source>
</evidence>
<keyword evidence="3" id="KW-0963">Cytoplasm</keyword>
<organism evidence="13 14">
    <name type="scientific">Aramus guarauna</name>
    <name type="common">Limpkin</name>
    <name type="synonym">Scolopax guarauna</name>
    <dbReference type="NCBI Taxonomy" id="54356"/>
    <lineage>
        <taxon>Eukaryota</taxon>
        <taxon>Metazoa</taxon>
        <taxon>Chordata</taxon>
        <taxon>Craniata</taxon>
        <taxon>Vertebrata</taxon>
        <taxon>Euteleostomi</taxon>
        <taxon>Archelosauria</taxon>
        <taxon>Archosauria</taxon>
        <taxon>Dinosauria</taxon>
        <taxon>Saurischia</taxon>
        <taxon>Theropoda</taxon>
        <taxon>Coelurosauria</taxon>
        <taxon>Aves</taxon>
        <taxon>Neognathae</taxon>
        <taxon>Neoaves</taxon>
        <taxon>Gruiformes</taxon>
        <taxon>Aramidae</taxon>
        <taxon>Aramus</taxon>
    </lineage>
</organism>
<evidence type="ECO:0000256" key="12">
    <source>
        <dbReference type="SAM" id="Coils"/>
    </source>
</evidence>